<evidence type="ECO:0000256" key="6">
    <source>
        <dbReference type="SAM" id="MobiDB-lite"/>
    </source>
</evidence>
<dbReference type="InterPro" id="IPR050858">
    <property type="entry name" value="Mal-CoA-ACP_Trans/PKS_FabD"/>
</dbReference>
<evidence type="ECO:0000256" key="1">
    <source>
        <dbReference type="ARBA" id="ARBA00008217"/>
    </source>
</evidence>
<dbReference type="RefSeq" id="WP_171413986.1">
    <property type="nucleotide sequence ID" value="NZ_JABFJW010000076.1"/>
</dbReference>
<dbReference type="PANTHER" id="PTHR42681">
    <property type="entry name" value="MALONYL-COA-ACYL CARRIER PROTEIN TRANSACYLASE, MITOCHONDRIAL"/>
    <property type="match status" value="1"/>
</dbReference>
<dbReference type="SUPFAM" id="SSF55048">
    <property type="entry name" value="Probable ACP-binding domain of malonyl-CoA ACP transacylase"/>
    <property type="match status" value="2"/>
</dbReference>
<dbReference type="Proteomes" id="UP000528460">
    <property type="component" value="Unassembled WGS sequence"/>
</dbReference>
<dbReference type="InterPro" id="IPR001227">
    <property type="entry name" value="Ac_transferase_dom_sf"/>
</dbReference>
<gene>
    <name evidence="8" type="primary">fabD</name>
    <name evidence="8" type="ORF">HNS30_12315</name>
</gene>
<dbReference type="Gene3D" id="3.30.70.250">
    <property type="entry name" value="Malonyl-CoA ACP transacylase, ACP-binding"/>
    <property type="match status" value="1"/>
</dbReference>
<evidence type="ECO:0000256" key="5">
    <source>
        <dbReference type="ARBA" id="ARBA00048462"/>
    </source>
</evidence>
<dbReference type="InterPro" id="IPR004410">
    <property type="entry name" value="Malonyl_CoA-ACP_transAc_FabD"/>
</dbReference>
<feature type="domain" description="Malonyl-CoA:ACP transacylase (MAT)" evidence="7">
    <location>
        <begin position="8"/>
        <end position="302"/>
    </location>
</feature>
<dbReference type="PANTHER" id="PTHR42681:SF1">
    <property type="entry name" value="MALONYL-COA-ACYL CARRIER PROTEIN TRANSACYLASE, MITOCHONDRIAL"/>
    <property type="match status" value="1"/>
</dbReference>
<proteinExistence type="inferred from homology"/>
<dbReference type="SUPFAM" id="SSF51395">
    <property type="entry name" value="FMN-linked oxidoreductases"/>
    <property type="match status" value="1"/>
</dbReference>
<dbReference type="NCBIfam" id="TIGR02814">
    <property type="entry name" value="pfaD_fam"/>
    <property type="match status" value="1"/>
</dbReference>
<dbReference type="Gene3D" id="3.40.366.10">
    <property type="entry name" value="Malonyl-Coenzyme A Acyl Carrier Protein, domain 2"/>
    <property type="match status" value="2"/>
</dbReference>
<dbReference type="InterPro" id="IPR014179">
    <property type="entry name" value="PfaD-like_TIM-barrel"/>
</dbReference>
<sequence>MSAPLVFLCSGQGSQYLQMGVELYRHDPVFREWVLRLDRVATPLIGTSVVGLLYGDGRSGAPLPRALHSNASIFTVEYALARSLMARGLEPAMTLGVSLGEIVAAAIAGIYEPEAALEACVRLARAVEGACEAGGMLAVLHDPVLLEREPGLFQGVEFAGRNDAFQFVVSGRVEALRAVEARLQARGITTFELPVAHAFHSSFMDPARERYLADLRGLPQRPARIPMVSGLDGGVRRELPPEHLWGAIRGPMAFSDAVRGLVAQGEYAFIDVGPSSSLANLLKAGVAKSGRPAVFSVMTPAHGEVERLKQLERALVPPPAVSPPPLQHEKKSMIAYVFPGQGTQRKGMGARLFEPYRSLTDKASDILGYSIEELCLQNPDNRLGQTQYTQPALYVVNALSYMEKKAKDGEPDFVAGHSLGEYNALFAAGSFDFETGLRLVKRRGEIMAEAKGGGMAAVVGLSRERIEEVLRSSEEFGALDVANFNTPNQVVIAGPADVVQRASPAFEAAGAKAYVLLKVSAAFHSRYMVAASETFRRFLAGFDFQPPRIPVISNVEARPYEAARCRELLAIQIARPVNWAGTVRYLLAQPGMKIVEVGPGIVLANMLRDFEGEAPSAPVAAPAPIQPPAPSAPVAAAPTQAPTPYVPEASAPVVPPPAAPEPRRNGVLRHEPRESAPVAQEGFSAASLGSAEFRADHGIKYAYVAGAMYRGVASKELVVAMGKAGMLGYFGSGGVPLRDTEAAILHIQRELSRGQAYGINLLSSPQNPQLEEDTVDLFLRHGVRHIEAASYMAVTSALVRYRLVGLERDARGNVVPKNHIVAKVSRPEIAEAFLRPAPERLVRRLVEQRRITPEQAEWSQRVPLADDLCVEADSGGHTDQGVAYALTPAIIRLRDRMMTQYGYAKRVRVGAAGGIGTPEAAAAAFMLGADFILTGSINQCTVEAGTSNEVKELLQGLNVQDFDYAPAGDLFELGARVQVVKKGLFFSARANKLYDLYRFHDSLEQIDAKTREHLQTAYFRKSFDAVYEDVKAYYPPSEIEKAEALPKYKMALIFKWYFGHSTRLALGGSKESRIDYQVHSGPALGAFNQWVKGTPMERWENRRVAEIGELLMQQTAQVITDRMRAFGALPRGNVHAAA</sequence>
<dbReference type="GO" id="GO:0006633">
    <property type="term" value="P:fatty acid biosynthetic process"/>
    <property type="evidence" value="ECO:0007669"/>
    <property type="project" value="TreeGrafter"/>
</dbReference>
<dbReference type="GO" id="GO:0004314">
    <property type="term" value="F:[acyl-carrier-protein] S-malonyltransferase activity"/>
    <property type="evidence" value="ECO:0007669"/>
    <property type="project" value="UniProtKB-EC"/>
</dbReference>
<dbReference type="InterPro" id="IPR016036">
    <property type="entry name" value="Malonyl_transacylase_ACP-bd"/>
</dbReference>
<evidence type="ECO:0000259" key="7">
    <source>
        <dbReference type="SMART" id="SM00827"/>
    </source>
</evidence>
<keyword evidence="4 8" id="KW-0012">Acyltransferase</keyword>
<dbReference type="EC" id="2.3.1.39" evidence="2"/>
<dbReference type="Gene3D" id="3.20.20.70">
    <property type="entry name" value="Aldolase class I"/>
    <property type="match status" value="1"/>
</dbReference>
<dbReference type="InterPro" id="IPR013785">
    <property type="entry name" value="Aldolase_TIM"/>
</dbReference>
<dbReference type="GO" id="GO:0005829">
    <property type="term" value="C:cytosol"/>
    <property type="evidence" value="ECO:0007669"/>
    <property type="project" value="TreeGrafter"/>
</dbReference>
<feature type="compositionally biased region" description="Low complexity" evidence="6">
    <location>
        <begin position="632"/>
        <end position="652"/>
    </location>
</feature>
<comment type="catalytic activity">
    <reaction evidence="5">
        <text>holo-[ACP] + malonyl-CoA = malonyl-[ACP] + CoA</text>
        <dbReference type="Rhea" id="RHEA:41792"/>
        <dbReference type="Rhea" id="RHEA-COMP:9623"/>
        <dbReference type="Rhea" id="RHEA-COMP:9685"/>
        <dbReference type="ChEBI" id="CHEBI:57287"/>
        <dbReference type="ChEBI" id="CHEBI:57384"/>
        <dbReference type="ChEBI" id="CHEBI:64479"/>
        <dbReference type="ChEBI" id="CHEBI:78449"/>
        <dbReference type="EC" id="2.3.1.39"/>
    </reaction>
</comment>
<evidence type="ECO:0000256" key="2">
    <source>
        <dbReference type="ARBA" id="ARBA00013258"/>
    </source>
</evidence>
<dbReference type="Pfam" id="PF21607">
    <property type="entry name" value="FabD_helical_ins"/>
    <property type="match status" value="1"/>
</dbReference>
<dbReference type="AlphaFoldDB" id="A0A7Y4JRF2"/>
<evidence type="ECO:0000256" key="4">
    <source>
        <dbReference type="ARBA" id="ARBA00023315"/>
    </source>
</evidence>
<dbReference type="InterPro" id="IPR014043">
    <property type="entry name" value="Acyl_transferase_dom"/>
</dbReference>
<dbReference type="InterPro" id="IPR049489">
    <property type="entry name" value="FabD-like_helical_ins"/>
</dbReference>
<evidence type="ECO:0000313" key="8">
    <source>
        <dbReference type="EMBL" id="NOK09811.1"/>
    </source>
</evidence>
<feature type="domain" description="Malonyl-CoA:ACP transacylase (MAT)" evidence="7">
    <location>
        <begin position="337"/>
        <end position="666"/>
    </location>
</feature>
<accession>A0A7Y4JRF2</accession>
<dbReference type="FunFam" id="3.30.70.250:FF:000001">
    <property type="entry name" value="Malonyl CoA-acyl carrier protein transacylase"/>
    <property type="match status" value="1"/>
</dbReference>
<evidence type="ECO:0000313" key="9">
    <source>
        <dbReference type="Proteomes" id="UP000528460"/>
    </source>
</evidence>
<dbReference type="SUPFAM" id="SSF52151">
    <property type="entry name" value="FabD/lysophospholipase-like"/>
    <property type="match status" value="2"/>
</dbReference>
<name>A0A7Y4JRF2_9BACT</name>
<dbReference type="InterPro" id="IPR016035">
    <property type="entry name" value="Acyl_Trfase/lysoPLipase"/>
</dbReference>
<protein>
    <recommendedName>
        <fullName evidence="2">[acyl-carrier-protein] S-malonyltransferase</fullName>
        <ecNumber evidence="2">2.3.1.39</ecNumber>
    </recommendedName>
</protein>
<evidence type="ECO:0000256" key="3">
    <source>
        <dbReference type="ARBA" id="ARBA00022679"/>
    </source>
</evidence>
<dbReference type="CDD" id="cd04742">
    <property type="entry name" value="NPD_FabD"/>
    <property type="match status" value="1"/>
</dbReference>
<dbReference type="Pfam" id="PF00698">
    <property type="entry name" value="Acyl_transf_1"/>
    <property type="match status" value="2"/>
</dbReference>
<dbReference type="EMBL" id="JABFJW010000076">
    <property type="protein sequence ID" value="NOK09811.1"/>
    <property type="molecule type" value="Genomic_DNA"/>
</dbReference>
<organism evidence="8 9">
    <name type="scientific">Corallococcus exercitus</name>
    <dbReference type="NCBI Taxonomy" id="2316736"/>
    <lineage>
        <taxon>Bacteria</taxon>
        <taxon>Pseudomonadati</taxon>
        <taxon>Myxococcota</taxon>
        <taxon>Myxococcia</taxon>
        <taxon>Myxococcales</taxon>
        <taxon>Cystobacterineae</taxon>
        <taxon>Myxococcaceae</taxon>
        <taxon>Corallococcus</taxon>
    </lineage>
</organism>
<comment type="caution">
    <text evidence="8">The sequence shown here is derived from an EMBL/GenBank/DDBJ whole genome shotgun (WGS) entry which is preliminary data.</text>
</comment>
<dbReference type="SMART" id="SM00827">
    <property type="entry name" value="PKS_AT"/>
    <property type="match status" value="2"/>
</dbReference>
<keyword evidence="3 8" id="KW-0808">Transferase</keyword>
<reference evidence="8 9" key="1">
    <citation type="submission" date="2020-05" db="EMBL/GenBank/DDBJ databases">
        <authorList>
            <person name="Whitworth D."/>
        </authorList>
    </citation>
    <scope>NUCLEOTIDE SEQUENCE [LARGE SCALE GENOMIC DNA]</scope>
    <source>
        <strain evidence="8 9">CA046A</strain>
    </source>
</reference>
<feature type="region of interest" description="Disordered" evidence="6">
    <location>
        <begin position="617"/>
        <end position="666"/>
    </location>
</feature>
<dbReference type="NCBIfam" id="TIGR00128">
    <property type="entry name" value="fabD"/>
    <property type="match status" value="1"/>
</dbReference>
<comment type="similarity">
    <text evidence="1">Belongs to the FabD family.</text>
</comment>